<protein>
    <submittedName>
        <fullName evidence="1">Uncharacterized protein</fullName>
    </submittedName>
</protein>
<dbReference type="Proteomes" id="UP000590749">
    <property type="component" value="Unassembled WGS sequence"/>
</dbReference>
<dbReference type="EMBL" id="JACHXF010000018">
    <property type="protein sequence ID" value="MBB3099373.1"/>
    <property type="molecule type" value="Genomic_DNA"/>
</dbReference>
<gene>
    <name evidence="1" type="ORF">FHR83_007079</name>
</gene>
<dbReference type="AlphaFoldDB" id="A0A7W5ANA8"/>
<accession>A0A7W5ANA8</accession>
<keyword evidence="2" id="KW-1185">Reference proteome</keyword>
<sequence>MRFTPRAEEVKRVVGILESGDYDTPEQMAKALLKDMADLMAMRDWVALSHRFSKGQLGLNWGPFASVIDATSTGEKLGGLGGEFSVVTLNSTGRLLGNVSSRKGAKDFCQHPDCGHAGWAHLMDGSARGRCGLEVCPCDKFRK</sequence>
<organism evidence="1 2">
    <name type="scientific">Actinoplanes campanulatus</name>
    <dbReference type="NCBI Taxonomy" id="113559"/>
    <lineage>
        <taxon>Bacteria</taxon>
        <taxon>Bacillati</taxon>
        <taxon>Actinomycetota</taxon>
        <taxon>Actinomycetes</taxon>
        <taxon>Micromonosporales</taxon>
        <taxon>Micromonosporaceae</taxon>
        <taxon>Actinoplanes</taxon>
    </lineage>
</organism>
<reference evidence="1 2" key="1">
    <citation type="submission" date="2020-08" db="EMBL/GenBank/DDBJ databases">
        <title>Genomic Encyclopedia of Type Strains, Phase III (KMG-III): the genomes of soil and plant-associated and newly described type strains.</title>
        <authorList>
            <person name="Whitman W."/>
        </authorList>
    </citation>
    <scope>NUCLEOTIDE SEQUENCE [LARGE SCALE GENOMIC DNA]</scope>
    <source>
        <strain evidence="1 2">CECT 3287</strain>
    </source>
</reference>
<evidence type="ECO:0000313" key="2">
    <source>
        <dbReference type="Proteomes" id="UP000590749"/>
    </source>
</evidence>
<proteinExistence type="predicted"/>
<dbReference type="RefSeq" id="WP_183225429.1">
    <property type="nucleotide sequence ID" value="NZ_BMPW01000021.1"/>
</dbReference>
<name>A0A7W5ANA8_9ACTN</name>
<evidence type="ECO:0000313" key="1">
    <source>
        <dbReference type="EMBL" id="MBB3099373.1"/>
    </source>
</evidence>
<comment type="caution">
    <text evidence="1">The sequence shown here is derived from an EMBL/GenBank/DDBJ whole genome shotgun (WGS) entry which is preliminary data.</text>
</comment>